<evidence type="ECO:0000259" key="26">
    <source>
        <dbReference type="PROSITE" id="PS51456"/>
    </source>
</evidence>
<evidence type="ECO:0000256" key="13">
    <source>
        <dbReference type="ARBA" id="ARBA00022737"/>
    </source>
</evidence>
<dbReference type="GO" id="GO:0005576">
    <property type="term" value="C:extracellular region"/>
    <property type="evidence" value="ECO:0007669"/>
    <property type="project" value="InterPro"/>
</dbReference>
<keyword evidence="14" id="KW-0418">Kinase</keyword>
<dbReference type="GO" id="GO:0016459">
    <property type="term" value="C:myosin complex"/>
    <property type="evidence" value="ECO:0007669"/>
    <property type="project" value="UniProtKB-KW"/>
</dbReference>
<evidence type="ECO:0000313" key="28">
    <source>
        <dbReference type="Proteomes" id="UP000691718"/>
    </source>
</evidence>
<comment type="similarity">
    <text evidence="5">In the C-terminal section; belongs to the TRAFAC class myosin-kinesin ATPase superfamily. Myosin family.</text>
</comment>
<keyword evidence="28" id="KW-1185">Reference proteome</keyword>
<evidence type="ECO:0000256" key="17">
    <source>
        <dbReference type="ARBA" id="ARBA00023273"/>
    </source>
</evidence>
<evidence type="ECO:0000256" key="16">
    <source>
        <dbReference type="ARBA" id="ARBA00023212"/>
    </source>
</evidence>
<feature type="binding site" evidence="21">
    <location>
        <begin position="817"/>
        <end position="824"/>
    </location>
    <ligand>
        <name>ATP</name>
        <dbReference type="ChEBI" id="CHEBI:30616"/>
    </ligand>
</feature>
<evidence type="ECO:0000256" key="7">
    <source>
        <dbReference type="ARBA" id="ARBA00022490"/>
    </source>
</evidence>
<dbReference type="PROSITE" id="PS51456">
    <property type="entry name" value="MYOSIN_MOTOR"/>
    <property type="match status" value="1"/>
</dbReference>
<evidence type="ECO:0000256" key="5">
    <source>
        <dbReference type="ARBA" id="ARBA00006998"/>
    </source>
</evidence>
<dbReference type="GO" id="GO:0005524">
    <property type="term" value="F:ATP binding"/>
    <property type="evidence" value="ECO:0007669"/>
    <property type="project" value="UniProtKB-UniRule"/>
</dbReference>
<accession>A0A8S3YAZ8</accession>
<evidence type="ECO:0000256" key="8">
    <source>
        <dbReference type="ARBA" id="ARBA00022525"/>
    </source>
</evidence>
<evidence type="ECO:0000256" key="4">
    <source>
        <dbReference type="ARBA" id="ARBA00005683"/>
    </source>
</evidence>
<dbReference type="SMART" id="SM00015">
    <property type="entry name" value="IQ"/>
    <property type="match status" value="2"/>
</dbReference>
<keyword evidence="18" id="KW-0449">Lipoprotein</keyword>
<evidence type="ECO:0000256" key="18">
    <source>
        <dbReference type="ARBA" id="ARBA00023288"/>
    </source>
</evidence>
<evidence type="ECO:0000259" key="25">
    <source>
        <dbReference type="PROSITE" id="PS50011"/>
    </source>
</evidence>
<dbReference type="PROSITE" id="PS00107">
    <property type="entry name" value="PROTEIN_KINASE_ATP"/>
    <property type="match status" value="1"/>
</dbReference>
<organism evidence="27 28">
    <name type="scientific">Parnassius apollo</name>
    <name type="common">Apollo butterfly</name>
    <name type="synonym">Papilio apollo</name>
    <dbReference type="NCBI Taxonomy" id="110799"/>
    <lineage>
        <taxon>Eukaryota</taxon>
        <taxon>Metazoa</taxon>
        <taxon>Ecdysozoa</taxon>
        <taxon>Arthropoda</taxon>
        <taxon>Hexapoda</taxon>
        <taxon>Insecta</taxon>
        <taxon>Pterygota</taxon>
        <taxon>Neoptera</taxon>
        <taxon>Endopterygota</taxon>
        <taxon>Lepidoptera</taxon>
        <taxon>Glossata</taxon>
        <taxon>Ditrysia</taxon>
        <taxon>Papilionoidea</taxon>
        <taxon>Papilionidae</taxon>
        <taxon>Parnassiinae</taxon>
        <taxon>Parnassini</taxon>
        <taxon>Parnassius</taxon>
        <taxon>Parnassius</taxon>
    </lineage>
</organism>
<evidence type="ECO:0000256" key="23">
    <source>
        <dbReference type="RuleBase" id="RU003500"/>
    </source>
</evidence>
<keyword evidence="21" id="KW-0518">Myosin</keyword>
<feature type="compositionally biased region" description="Polar residues" evidence="24">
    <location>
        <begin position="1869"/>
        <end position="1880"/>
    </location>
</feature>
<evidence type="ECO:0000256" key="22">
    <source>
        <dbReference type="PROSITE-ProRule" id="PRU10141"/>
    </source>
</evidence>
<comment type="similarity">
    <text evidence="21">Belongs to the TRAFAC class myosin-kinesin ATPase superfamily. Myosin family.</text>
</comment>
<protein>
    <recommendedName>
        <fullName evidence="23">Protein Wnt</fullName>
    </recommendedName>
</protein>
<dbReference type="CDD" id="cd19342">
    <property type="entry name" value="Wnt_Wnt10"/>
    <property type="match status" value="1"/>
</dbReference>
<evidence type="ECO:0000256" key="1">
    <source>
        <dbReference type="ARBA" id="ARBA00004245"/>
    </source>
</evidence>
<dbReference type="InterPro" id="IPR005817">
    <property type="entry name" value="Wnt"/>
</dbReference>
<evidence type="ECO:0000256" key="11">
    <source>
        <dbReference type="ARBA" id="ARBA00022679"/>
    </source>
</evidence>
<dbReference type="EMBL" id="CAJQZP010001607">
    <property type="protein sequence ID" value="CAG5056519.1"/>
    <property type="molecule type" value="Genomic_DNA"/>
</dbReference>
<comment type="function">
    <text evidence="23">Ligand for members of the frizzled family of seven transmembrane receptors.</text>
</comment>
<feature type="region of interest" description="Disordered" evidence="24">
    <location>
        <begin position="1622"/>
        <end position="1643"/>
    </location>
</feature>
<dbReference type="SMART" id="SM00242">
    <property type="entry name" value="MYSc"/>
    <property type="match status" value="1"/>
</dbReference>
<evidence type="ECO:0000256" key="3">
    <source>
        <dbReference type="ARBA" id="ARBA00004498"/>
    </source>
</evidence>
<dbReference type="PROSITE" id="PS50011">
    <property type="entry name" value="PROTEIN_KINASE_DOM"/>
    <property type="match status" value="1"/>
</dbReference>
<dbReference type="GO" id="GO:0004674">
    <property type="term" value="F:protein serine/threonine kinase activity"/>
    <property type="evidence" value="ECO:0007669"/>
    <property type="project" value="UniProtKB-KW"/>
</dbReference>
<feature type="compositionally biased region" description="Basic and acidic residues" evidence="24">
    <location>
        <begin position="1628"/>
        <end position="1639"/>
    </location>
</feature>
<dbReference type="GO" id="GO:0005102">
    <property type="term" value="F:signaling receptor binding"/>
    <property type="evidence" value="ECO:0007669"/>
    <property type="project" value="InterPro"/>
</dbReference>
<proteinExistence type="inferred from homology"/>
<comment type="catalytic activity">
    <reaction evidence="19">
        <text>L-threonyl-[protein] + ATP = O-phospho-L-threonyl-[protein] + ADP + H(+)</text>
        <dbReference type="Rhea" id="RHEA:46608"/>
        <dbReference type="Rhea" id="RHEA-COMP:11060"/>
        <dbReference type="Rhea" id="RHEA-COMP:11605"/>
        <dbReference type="ChEBI" id="CHEBI:15378"/>
        <dbReference type="ChEBI" id="CHEBI:30013"/>
        <dbReference type="ChEBI" id="CHEBI:30616"/>
        <dbReference type="ChEBI" id="CHEBI:61977"/>
        <dbReference type="ChEBI" id="CHEBI:456216"/>
        <dbReference type="EC" id="2.7.11.1"/>
    </reaction>
</comment>
<dbReference type="PANTHER" id="PTHR46256:SF2">
    <property type="entry name" value="NEITHER INACTIVATION NOR AFTERPOTENTIAL PROTEIN C"/>
    <property type="match status" value="1"/>
</dbReference>
<keyword evidence="16" id="KW-0206">Cytoskeleton</keyword>
<dbReference type="Pfam" id="PF00069">
    <property type="entry name" value="Pkinase"/>
    <property type="match status" value="1"/>
</dbReference>
<feature type="region of interest" description="Disordered" evidence="24">
    <location>
        <begin position="1668"/>
        <end position="1725"/>
    </location>
</feature>
<feature type="region of interest" description="Disordered" evidence="24">
    <location>
        <begin position="1788"/>
        <end position="1810"/>
    </location>
</feature>
<reference evidence="27" key="1">
    <citation type="submission" date="2021-04" db="EMBL/GenBank/DDBJ databases">
        <authorList>
            <person name="Tunstrom K."/>
        </authorList>
    </citation>
    <scope>NUCLEOTIDE SEQUENCE</scope>
</reference>
<feature type="binding site" evidence="22">
    <location>
        <position position="440"/>
    </location>
    <ligand>
        <name>ATP</name>
        <dbReference type="ChEBI" id="CHEBI:30616"/>
    </ligand>
</feature>
<keyword evidence="15" id="KW-1015">Disulfide bond</keyword>
<keyword evidence="21" id="KW-0067">ATP-binding</keyword>
<keyword evidence="8" id="KW-0964">Secreted</keyword>
<comment type="subcellular location">
    <subcellularLocation>
        <location evidence="2">Cell projection</location>
    </subcellularLocation>
    <subcellularLocation>
        <location evidence="1">Cytoplasm</location>
        <location evidence="1">Cytoskeleton</location>
    </subcellularLocation>
    <subcellularLocation>
        <location evidence="3 23">Secreted</location>
        <location evidence="3 23">Extracellular space</location>
        <location evidence="3 23">Extracellular matrix</location>
    </subcellularLocation>
</comment>
<feature type="domain" description="Protein kinase" evidence="25">
    <location>
        <begin position="410"/>
        <end position="673"/>
    </location>
</feature>
<name>A0A8S3YAZ8_PARAO</name>
<evidence type="ECO:0000256" key="12">
    <source>
        <dbReference type="ARBA" id="ARBA00022687"/>
    </source>
</evidence>
<evidence type="ECO:0000313" key="27">
    <source>
        <dbReference type="EMBL" id="CAG5056519.1"/>
    </source>
</evidence>
<comment type="caution">
    <text evidence="21">Lacks conserved residue(s) required for the propagation of feature annotation.</text>
</comment>
<dbReference type="Pfam" id="PF00110">
    <property type="entry name" value="wnt"/>
    <property type="match status" value="1"/>
</dbReference>
<evidence type="ECO:0000256" key="21">
    <source>
        <dbReference type="PROSITE-ProRule" id="PRU00782"/>
    </source>
</evidence>
<keyword evidence="17" id="KW-0966">Cell projection</keyword>
<keyword evidence="21" id="KW-0505">Motor protein</keyword>
<keyword evidence="21" id="KW-0547">Nucleotide-binding</keyword>
<dbReference type="SMART" id="SM00097">
    <property type="entry name" value="WNT1"/>
    <property type="match status" value="1"/>
</dbReference>
<dbReference type="Proteomes" id="UP000691718">
    <property type="component" value="Unassembled WGS sequence"/>
</dbReference>
<evidence type="ECO:0000256" key="15">
    <source>
        <dbReference type="ARBA" id="ARBA00023157"/>
    </source>
</evidence>
<evidence type="ECO:0000256" key="19">
    <source>
        <dbReference type="ARBA" id="ARBA00047899"/>
    </source>
</evidence>
<keyword evidence="13" id="KW-0677">Repeat</keyword>
<dbReference type="InterPro" id="IPR017441">
    <property type="entry name" value="Protein_kinase_ATP_BS"/>
</dbReference>
<gene>
    <name evidence="27" type="ORF">PAPOLLO_LOCUS26753</name>
</gene>
<comment type="catalytic activity">
    <reaction evidence="20">
        <text>L-seryl-[protein] + ATP = O-phospho-L-seryl-[protein] + ADP + H(+)</text>
        <dbReference type="Rhea" id="RHEA:17989"/>
        <dbReference type="Rhea" id="RHEA-COMP:9863"/>
        <dbReference type="Rhea" id="RHEA-COMP:11604"/>
        <dbReference type="ChEBI" id="CHEBI:15378"/>
        <dbReference type="ChEBI" id="CHEBI:29999"/>
        <dbReference type="ChEBI" id="CHEBI:30616"/>
        <dbReference type="ChEBI" id="CHEBI:83421"/>
        <dbReference type="ChEBI" id="CHEBI:456216"/>
        <dbReference type="EC" id="2.7.11.1"/>
    </reaction>
</comment>
<evidence type="ECO:0000256" key="20">
    <source>
        <dbReference type="ARBA" id="ARBA00048679"/>
    </source>
</evidence>
<dbReference type="GO" id="GO:0003779">
    <property type="term" value="F:actin binding"/>
    <property type="evidence" value="ECO:0007669"/>
    <property type="project" value="UniProtKB-KW"/>
</dbReference>
<dbReference type="InterPro" id="IPR001609">
    <property type="entry name" value="Myosin_head_motor_dom-like"/>
</dbReference>
<sequence length="1898" mass="215707">MKKLKVFNGEERRMFLKSSITISFLLILLSNIASSRDNSLPPHFKLNSALTCRLVGGLTREQRAVCHEVPDTAAVAFEGLQLAVKECQHQFRWHRWNCSSLMAKSTNPHASAIMKRAIREAAFLYALTAAGVAHAIARACAQGRLLSCGCDPLGYRASHDPRRRARANKWEWSGCSHNLAYGIEFSKKFLDIREQVDDLQSKINVHNNNAGRSILSSHMEVRCKCHGLSGSCQLRTCWRTTPDFRVVASTIKRHYRKALLAAQEELNNDMSVLRGRPRGKRRSRAKPAPKTSLLFFEKSPSFCEPDPRMDSSGTSGRICRIGRTSRSGSCDLLCCGRGHALIRRSSIKPCNCTFHWCCRVDCQKCHDDKINVAILIRRSPSTCEESHHIGRGSHLEPFSRTVAAHVYSRYKLTNKLGSGIFGEVFKATDAQAADKAVAAKIQIHYEDDDVHLHEEYKILRDFTNHPNLIDFYGVFCEKSESQRKIWFILELCDYGSVIDIVRKLKATDRKMSEEHIAYILKYTIKALVHLHENKIIHRNIRCSNILITKDGEVKLSDFGLSCKLNETVEKSKTNIGSPSWMAPEAVVIGDEGYDNRIDVWALGITTIEMVDGKGPFEDMHPTRALFQIVRNPPPGLAKPAMSSNDINDFITECLEKNPEHRPYMMELVEHPFIQLVPENDYHLSTELKMLAADLSNASLPEKLPERIIKNGLLTTEGVPEPETMQVEDLAALDKLTEDSLLSELYTKLAKGSFTSFVGDVLLILNPNMHADIYNENYHKKYECKSRSDNEPHIFAVADSAFQDALHHNEPQHIVFSGESKSGKTTTMIHALSHLTHLGAMKNNTAERIKKANDVIQACISAATPVNSNSTRGILQVQVTYGTSGKLSGAIFWLYQLEKWRISSTDMSHANFNLLYYFYDAMEAEDRLTELCLEKYRKHRYLRILEEAPRGMKGVRETPSENVTKYKEFIDNLKVLDWEQEDITFFETVLAAILVLGNVRFKDSKNGTAEIENPEEAKKVSKLLSLEEVKFLWALLNYCLIEGGTAIKKRHSTDEARDARDTLASALYKRLIDWMINLINSKLSFMRSVFGDKYSVSLLDMFGFECFHRNRLEQLIVNTTNEQIQFLYNQRLFAWEMQEEEQEGIPVVSLHFYDNKSSVDQLMARPSGIFYILDEASRQGSGQEFIMNAIKTSNRGPYVKLSGSHEFSVAHYTGKVNYDAREMADKNKDFLPPEMIETMRASVNATLQQLFKNKLTKTGNLTISSCQPKPCASRSKPDKEMENIKARKFNTISKGHYSQSHKMRTAAATYRATSLEILKQLSIGPGSGGTHYVRCVRADLTDSPRGFQAEVVRQQLRALAILDTAKARQRGFSCRIPFAEFIRRYRFLAFDFDENVEETKDNCRLLLIRLKMEGWELGKTKVFLKYYNEEFLSRLYETQVKKIIKVQCMMRAFLARRKTSENKSKINHIKELKKQQSANVTEDEAALRIQKAYRGYMVRKAYGPLVSKSSGEIDEETASFLKRYAMKWKSRSIFQVLLQYRAMRYQDLVHFSQQIHIYNQAVIEGLLNTNASVVLDKIDPNAKESNFLGSVRPTVWKLPFRIDQLEFYDTSAMCDPNVKSTDTFASQNDSDHEPWDEPLKRGYSTQTDPYMLSASTQTLITMPFCRDPMQPLPKLPSEDAYPSRPSSVAPDTFVGTGSRPVVYKKKSNQSPQGYYQPPTPWASPRDETDILENSSSPIRRMNYSRSMHTFDMDIQDPIQELQALAKSASDLDDDDPPYNFQAMLKKTPKNRASMKRHNESDRAVGGVPSSRYDMSLNTSKYPAPNYMAPVPTGRMTPVAENRPMKDFTREGSKEYYMSDSNKDDSGTDLRIQNTDNKSDVSPATEIAPGIVFEGAVADL</sequence>
<dbReference type="GO" id="GO:0030832">
    <property type="term" value="P:regulation of actin filament length"/>
    <property type="evidence" value="ECO:0007669"/>
    <property type="project" value="TreeGrafter"/>
</dbReference>
<dbReference type="Pfam" id="PF00063">
    <property type="entry name" value="Myosin_head"/>
    <property type="match status" value="1"/>
</dbReference>
<dbReference type="InterPro" id="IPR018161">
    <property type="entry name" value="Wnt_CS"/>
</dbReference>
<keyword evidence="21" id="KW-0009">Actin-binding</keyword>
<feature type="region of interest" description="Disordered" evidence="24">
    <location>
        <begin position="1846"/>
        <end position="1881"/>
    </location>
</feature>
<evidence type="ECO:0000256" key="6">
    <source>
        <dbReference type="ARBA" id="ARBA00022473"/>
    </source>
</evidence>
<keyword evidence="11" id="KW-0808">Transferase</keyword>
<evidence type="ECO:0000256" key="9">
    <source>
        <dbReference type="ARBA" id="ARBA00022527"/>
    </source>
</evidence>
<keyword evidence="9" id="KW-0723">Serine/threonine-protein kinase</keyword>
<comment type="similarity">
    <text evidence="4 23">Belongs to the Wnt family.</text>
</comment>
<keyword evidence="6 23" id="KW-0217">Developmental protein</keyword>
<feature type="domain" description="Myosin motor" evidence="26">
    <location>
        <begin position="724"/>
        <end position="1439"/>
    </location>
</feature>
<dbReference type="PANTHER" id="PTHR46256">
    <property type="entry name" value="AGAP011099-PA"/>
    <property type="match status" value="1"/>
</dbReference>
<evidence type="ECO:0000256" key="14">
    <source>
        <dbReference type="ARBA" id="ARBA00022777"/>
    </source>
</evidence>
<keyword evidence="7" id="KW-0963">Cytoplasm</keyword>
<evidence type="ECO:0000256" key="2">
    <source>
        <dbReference type="ARBA" id="ARBA00004316"/>
    </source>
</evidence>
<dbReference type="InterPro" id="IPR000048">
    <property type="entry name" value="IQ_motif_EF-hand-BS"/>
</dbReference>
<dbReference type="InterPro" id="IPR052409">
    <property type="entry name" value="Myosin-III_kinase_activity"/>
</dbReference>
<dbReference type="PROSITE" id="PS00246">
    <property type="entry name" value="WNT1"/>
    <property type="match status" value="1"/>
</dbReference>
<keyword evidence="10" id="KW-0272">Extracellular matrix</keyword>
<evidence type="ECO:0000256" key="24">
    <source>
        <dbReference type="SAM" id="MobiDB-lite"/>
    </source>
</evidence>
<dbReference type="GO" id="GO:0042995">
    <property type="term" value="C:cell projection"/>
    <property type="evidence" value="ECO:0007669"/>
    <property type="project" value="UniProtKB-SubCell"/>
</dbReference>
<dbReference type="CDD" id="cd23767">
    <property type="entry name" value="IQCD"/>
    <property type="match status" value="1"/>
</dbReference>
<dbReference type="Pfam" id="PF00612">
    <property type="entry name" value="IQ"/>
    <property type="match status" value="2"/>
</dbReference>
<dbReference type="InterPro" id="IPR000719">
    <property type="entry name" value="Prot_kinase_dom"/>
</dbReference>
<dbReference type="GO" id="GO:0048699">
    <property type="term" value="P:generation of neurons"/>
    <property type="evidence" value="ECO:0007669"/>
    <property type="project" value="UniProtKB-ARBA"/>
</dbReference>
<keyword evidence="12 23" id="KW-0879">Wnt signaling pathway</keyword>
<dbReference type="OrthoDB" id="6108017at2759"/>
<dbReference type="PROSITE" id="PS50096">
    <property type="entry name" value="IQ"/>
    <property type="match status" value="2"/>
</dbReference>
<dbReference type="GO" id="GO:0000146">
    <property type="term" value="F:microfilament motor activity"/>
    <property type="evidence" value="ECO:0007669"/>
    <property type="project" value="TreeGrafter"/>
</dbReference>
<comment type="caution">
    <text evidence="27">The sequence shown here is derived from an EMBL/GenBank/DDBJ whole genome shotgun (WGS) entry which is preliminary data.</text>
</comment>
<dbReference type="GO" id="GO:0016055">
    <property type="term" value="P:Wnt signaling pathway"/>
    <property type="evidence" value="ECO:0007669"/>
    <property type="project" value="UniProtKB-KW"/>
</dbReference>
<evidence type="ECO:0000256" key="10">
    <source>
        <dbReference type="ARBA" id="ARBA00022530"/>
    </source>
</evidence>